<evidence type="ECO:0000313" key="3">
    <source>
        <dbReference type="Proteomes" id="UP000824334"/>
    </source>
</evidence>
<evidence type="ECO:0000313" key="2">
    <source>
        <dbReference type="EMBL" id="QYC09292.1"/>
    </source>
</evidence>
<keyword evidence="3" id="KW-1185">Reference proteome</keyword>
<accession>A0ABX8TDN3</accession>
<feature type="domain" description="Putative DNA-binding" evidence="1">
    <location>
        <begin position="5"/>
        <end position="98"/>
    </location>
</feature>
<dbReference type="GO" id="GO:0003677">
    <property type="term" value="F:DNA binding"/>
    <property type="evidence" value="ECO:0007669"/>
    <property type="project" value="UniProtKB-KW"/>
</dbReference>
<proteinExistence type="predicted"/>
<dbReference type="EMBL" id="CP080034">
    <property type="protein sequence ID" value="QYC09292.1"/>
    <property type="molecule type" value="Genomic_DNA"/>
</dbReference>
<dbReference type="InterPro" id="IPR018640">
    <property type="entry name" value="DUF2063"/>
</dbReference>
<keyword evidence="2" id="KW-0238">DNA-binding</keyword>
<dbReference type="Proteomes" id="UP000824334">
    <property type="component" value="Chromosome"/>
</dbReference>
<dbReference type="Pfam" id="PF09836">
    <property type="entry name" value="DUF2063"/>
    <property type="match status" value="1"/>
</dbReference>
<gene>
    <name evidence="2" type="ORF">KWG56_11810</name>
</gene>
<organism evidence="2 3">
    <name type="scientific">Brevundimonas nasdae</name>
    <dbReference type="NCBI Taxonomy" id="172043"/>
    <lineage>
        <taxon>Bacteria</taxon>
        <taxon>Pseudomonadati</taxon>
        <taxon>Pseudomonadota</taxon>
        <taxon>Alphaproteobacteria</taxon>
        <taxon>Caulobacterales</taxon>
        <taxon>Caulobacteraceae</taxon>
        <taxon>Brevundimonas</taxon>
    </lineage>
</organism>
<name>A0ABX8TDN3_9CAUL</name>
<sequence>MTAFHAAFAQALEGQSEPLWPHLTTNGAGPSAHTQAALAVYRNTAIKARIDALEANYPTVAQMVGSEWFRAAAREFVEAEPGDDPVLAAYGEGFPEWLARFEPARVMPYLAPTARLDRAWTEAHLAPNATPLNPGQAADAGLALAGIPARLHASARLFWFDWTVPSLWLAHRDPQAETDLSWRAEAQGLLIHRPDAEVHARRLTRAEWAFLDAGRKGLSFGAAALTAQSTQPHLDASGLFADLIGLGVFDSAIIKIARP</sequence>
<reference evidence="2 3" key="1">
    <citation type="submission" date="2021-07" db="EMBL/GenBank/DDBJ databases">
        <title>Isolation and characterization of bacteria from a gold mining with a capacity of golden bioaccumulation.</title>
        <authorList>
            <person name="Yang X.J."/>
        </authorList>
    </citation>
    <scope>NUCLEOTIDE SEQUENCE [LARGE SCALE GENOMIC DNA]</scope>
    <source>
        <strain evidence="2 3">Au29</strain>
    </source>
</reference>
<protein>
    <submittedName>
        <fullName evidence="2">DNA-binding domain-containing protein</fullName>
    </submittedName>
</protein>
<dbReference type="GeneID" id="94375960"/>
<dbReference type="RefSeq" id="WP_219354902.1">
    <property type="nucleotide sequence ID" value="NZ_CP080034.1"/>
</dbReference>
<evidence type="ECO:0000259" key="1">
    <source>
        <dbReference type="Pfam" id="PF09836"/>
    </source>
</evidence>